<name>A0A5B0LXD9_PUCGR</name>
<gene>
    <name evidence="1" type="ORF">PGT21_012078</name>
</gene>
<sequence>MVGPHLDIRSDADIRCQFQRNCTSASAPAPASGNVEQLVQWAPLSLVMEYI</sequence>
<evidence type="ECO:0000313" key="1">
    <source>
        <dbReference type="EMBL" id="KAA1069125.1"/>
    </source>
</evidence>
<dbReference type="EMBL" id="VSWC01000183">
    <property type="protein sequence ID" value="KAA1069125.1"/>
    <property type="molecule type" value="Genomic_DNA"/>
</dbReference>
<dbReference type="Proteomes" id="UP000324748">
    <property type="component" value="Unassembled WGS sequence"/>
</dbReference>
<proteinExistence type="predicted"/>
<accession>A0A5B0LXD9</accession>
<evidence type="ECO:0000313" key="2">
    <source>
        <dbReference type="Proteomes" id="UP000324748"/>
    </source>
</evidence>
<protein>
    <submittedName>
        <fullName evidence="1">Uncharacterized protein</fullName>
    </submittedName>
</protein>
<keyword evidence="2" id="KW-1185">Reference proteome</keyword>
<comment type="caution">
    <text evidence="1">The sequence shown here is derived from an EMBL/GenBank/DDBJ whole genome shotgun (WGS) entry which is preliminary data.</text>
</comment>
<dbReference type="AlphaFoldDB" id="A0A5B0LXD9"/>
<reference evidence="1 2" key="1">
    <citation type="submission" date="2019-05" db="EMBL/GenBank/DDBJ databases">
        <title>Emergence of the Ug99 lineage of the wheat stem rust pathogen through somatic hybridization.</title>
        <authorList>
            <person name="Li F."/>
            <person name="Upadhyaya N.M."/>
            <person name="Sperschneider J."/>
            <person name="Matny O."/>
            <person name="Nguyen-Phuc H."/>
            <person name="Mago R."/>
            <person name="Raley C."/>
            <person name="Miller M.E."/>
            <person name="Silverstein K.A.T."/>
            <person name="Henningsen E."/>
            <person name="Hirsch C.D."/>
            <person name="Visser B."/>
            <person name="Pretorius Z.A."/>
            <person name="Steffenson B.J."/>
            <person name="Schwessinger B."/>
            <person name="Dodds P.N."/>
            <person name="Figueroa M."/>
        </authorList>
    </citation>
    <scope>NUCLEOTIDE SEQUENCE [LARGE SCALE GENOMIC DNA]</scope>
    <source>
        <strain evidence="1">21-0</strain>
    </source>
</reference>
<organism evidence="1 2">
    <name type="scientific">Puccinia graminis f. sp. tritici</name>
    <dbReference type="NCBI Taxonomy" id="56615"/>
    <lineage>
        <taxon>Eukaryota</taxon>
        <taxon>Fungi</taxon>
        <taxon>Dikarya</taxon>
        <taxon>Basidiomycota</taxon>
        <taxon>Pucciniomycotina</taxon>
        <taxon>Pucciniomycetes</taxon>
        <taxon>Pucciniales</taxon>
        <taxon>Pucciniaceae</taxon>
        <taxon>Puccinia</taxon>
    </lineage>
</organism>